<evidence type="ECO:0000313" key="1">
    <source>
        <dbReference type="EMBL" id="GEK82621.1"/>
    </source>
</evidence>
<dbReference type="RefSeq" id="WP_146853450.1">
    <property type="nucleotide sequence ID" value="NZ_BAAAHR010000003.1"/>
</dbReference>
<evidence type="ECO:0000313" key="3">
    <source>
        <dbReference type="Proteomes" id="UP000321154"/>
    </source>
</evidence>
<dbReference type="GO" id="GO:0030638">
    <property type="term" value="P:polyketide metabolic process"/>
    <property type="evidence" value="ECO:0007669"/>
    <property type="project" value="InterPro"/>
</dbReference>
<evidence type="ECO:0000313" key="4">
    <source>
        <dbReference type="Proteomes" id="UP000522688"/>
    </source>
</evidence>
<dbReference type="Gene3D" id="3.10.450.50">
    <property type="match status" value="1"/>
</dbReference>
<dbReference type="EMBL" id="JACGWW010000002">
    <property type="protein sequence ID" value="MBA8813999.1"/>
    <property type="molecule type" value="Genomic_DNA"/>
</dbReference>
<reference evidence="1 3" key="1">
    <citation type="submission" date="2019-07" db="EMBL/GenBank/DDBJ databases">
        <title>Whole genome shotgun sequence of Frigoribacterium faeni NBRC 103066.</title>
        <authorList>
            <person name="Hosoyama A."/>
            <person name="Uohara A."/>
            <person name="Ohji S."/>
            <person name="Ichikawa N."/>
        </authorList>
    </citation>
    <scope>NUCLEOTIDE SEQUENCE [LARGE SCALE GENOMIC DNA]</scope>
    <source>
        <strain evidence="1 3">NBRC 103066</strain>
    </source>
</reference>
<dbReference type="InterPro" id="IPR009959">
    <property type="entry name" value="Cyclase_SnoaL-like"/>
</dbReference>
<accession>A0A7W3JJF6</accession>
<dbReference type="Proteomes" id="UP000321154">
    <property type="component" value="Unassembled WGS sequence"/>
</dbReference>
<protein>
    <submittedName>
        <fullName evidence="2">Putative ester cyclase</fullName>
    </submittedName>
</protein>
<organism evidence="2 4">
    <name type="scientific">Frigoribacterium faeni</name>
    <dbReference type="NCBI Taxonomy" id="145483"/>
    <lineage>
        <taxon>Bacteria</taxon>
        <taxon>Bacillati</taxon>
        <taxon>Actinomycetota</taxon>
        <taxon>Actinomycetes</taxon>
        <taxon>Micrococcales</taxon>
        <taxon>Microbacteriaceae</taxon>
        <taxon>Frigoribacterium</taxon>
    </lineage>
</organism>
<dbReference type="OrthoDB" id="9182871at2"/>
<keyword evidence="3" id="KW-1185">Reference proteome</keyword>
<dbReference type="Pfam" id="PF07366">
    <property type="entry name" value="SnoaL"/>
    <property type="match status" value="1"/>
</dbReference>
<name>A0A7W3JJF6_9MICO</name>
<proteinExistence type="predicted"/>
<evidence type="ECO:0000313" key="2">
    <source>
        <dbReference type="EMBL" id="MBA8813999.1"/>
    </source>
</evidence>
<sequence>MSKENNLKTQELIGQILTAREVDRLGEGFHADVVDHDPAPDAPAGVEGIKAFWSEFFTAFPDVDLAVETLVADDDHVTAVFTISGTHTGPFQGHEPTGKSFTVRGIQVGRFDDDGLLVERWGATDEAGLQQQLGLA</sequence>
<dbReference type="EMBL" id="BJUV01000006">
    <property type="protein sequence ID" value="GEK82621.1"/>
    <property type="molecule type" value="Genomic_DNA"/>
</dbReference>
<dbReference type="InterPro" id="IPR032710">
    <property type="entry name" value="NTF2-like_dom_sf"/>
</dbReference>
<comment type="caution">
    <text evidence="2">The sequence shown here is derived from an EMBL/GenBank/DDBJ whole genome shotgun (WGS) entry which is preliminary data.</text>
</comment>
<gene>
    <name evidence="2" type="ORF">FB463_002248</name>
    <name evidence="1" type="ORF">FFA01_09300</name>
</gene>
<dbReference type="SUPFAM" id="SSF54427">
    <property type="entry name" value="NTF2-like"/>
    <property type="match status" value="1"/>
</dbReference>
<dbReference type="Proteomes" id="UP000522688">
    <property type="component" value="Unassembled WGS sequence"/>
</dbReference>
<dbReference type="PANTHER" id="PTHR38436:SF1">
    <property type="entry name" value="ESTER CYCLASE"/>
    <property type="match status" value="1"/>
</dbReference>
<reference evidence="2 4" key="2">
    <citation type="submission" date="2020-07" db="EMBL/GenBank/DDBJ databases">
        <title>Sequencing the genomes of 1000 actinobacteria strains.</title>
        <authorList>
            <person name="Klenk H.-P."/>
        </authorList>
    </citation>
    <scope>NUCLEOTIDE SEQUENCE [LARGE SCALE GENOMIC DNA]</scope>
    <source>
        <strain evidence="2 4">DSM 10309</strain>
    </source>
</reference>
<dbReference type="PANTHER" id="PTHR38436">
    <property type="entry name" value="POLYKETIDE CYCLASE SNOAL-LIKE DOMAIN"/>
    <property type="match status" value="1"/>
</dbReference>
<dbReference type="AlphaFoldDB" id="A0A7W3JJF6"/>